<evidence type="ECO:0000313" key="3">
    <source>
        <dbReference type="WBParaSite" id="EVEC_0000358301-mRNA-1"/>
    </source>
</evidence>
<proteinExistence type="predicted"/>
<sequence>MHEIRLLQMCIWDALLDSYLERGGILERLKRLKPEWITTDEETSHNREKEGPYGQVVVRASLYLLYMEWFVDITELR</sequence>
<protein>
    <submittedName>
        <fullName evidence="3">Nuclear pore complex protein</fullName>
    </submittedName>
</protein>
<accession>A0A0N4V0X7</accession>
<dbReference type="EMBL" id="UXUI01007556">
    <property type="protein sequence ID" value="VDD88148.1"/>
    <property type="molecule type" value="Genomic_DNA"/>
</dbReference>
<dbReference type="WBParaSite" id="EVEC_0000358301-mRNA-1">
    <property type="protein sequence ID" value="EVEC_0000358301-mRNA-1"/>
    <property type="gene ID" value="EVEC_0000358301"/>
</dbReference>
<reference evidence="3" key="1">
    <citation type="submission" date="2017-02" db="UniProtKB">
        <authorList>
            <consortium name="WormBaseParasite"/>
        </authorList>
    </citation>
    <scope>IDENTIFICATION</scope>
</reference>
<evidence type="ECO:0000313" key="2">
    <source>
        <dbReference type="Proteomes" id="UP000274131"/>
    </source>
</evidence>
<organism evidence="3">
    <name type="scientific">Enterobius vermicularis</name>
    <name type="common">Human pinworm</name>
    <dbReference type="NCBI Taxonomy" id="51028"/>
    <lineage>
        <taxon>Eukaryota</taxon>
        <taxon>Metazoa</taxon>
        <taxon>Ecdysozoa</taxon>
        <taxon>Nematoda</taxon>
        <taxon>Chromadorea</taxon>
        <taxon>Rhabditida</taxon>
        <taxon>Spirurina</taxon>
        <taxon>Oxyuridomorpha</taxon>
        <taxon>Oxyuroidea</taxon>
        <taxon>Oxyuridae</taxon>
        <taxon>Enterobius</taxon>
    </lineage>
</organism>
<gene>
    <name evidence="1" type="ORF">EVEC_LOCUS3291</name>
</gene>
<keyword evidence="2" id="KW-1185">Reference proteome</keyword>
<dbReference type="AlphaFoldDB" id="A0A0N4V0X7"/>
<dbReference type="Proteomes" id="UP000274131">
    <property type="component" value="Unassembled WGS sequence"/>
</dbReference>
<reference evidence="1 2" key="2">
    <citation type="submission" date="2018-10" db="EMBL/GenBank/DDBJ databases">
        <authorList>
            <consortium name="Pathogen Informatics"/>
        </authorList>
    </citation>
    <scope>NUCLEOTIDE SEQUENCE [LARGE SCALE GENOMIC DNA]</scope>
</reference>
<evidence type="ECO:0000313" key="1">
    <source>
        <dbReference type="EMBL" id="VDD88148.1"/>
    </source>
</evidence>
<name>A0A0N4V0X7_ENTVE</name>